<accession>A0A453GZE6</accession>
<protein>
    <submittedName>
        <fullName evidence="2">Uncharacterized protein</fullName>
    </submittedName>
</protein>
<evidence type="ECO:0000313" key="2">
    <source>
        <dbReference type="EnsemblPlants" id="AET4Gv20006200.2"/>
    </source>
</evidence>
<reference evidence="2" key="3">
    <citation type="journal article" date="2017" name="Nature">
        <title>Genome sequence of the progenitor of the wheat D genome Aegilops tauschii.</title>
        <authorList>
            <person name="Luo M.C."/>
            <person name="Gu Y.Q."/>
            <person name="Puiu D."/>
            <person name="Wang H."/>
            <person name="Twardziok S.O."/>
            <person name="Deal K.R."/>
            <person name="Huo N."/>
            <person name="Zhu T."/>
            <person name="Wang L."/>
            <person name="Wang Y."/>
            <person name="McGuire P.E."/>
            <person name="Liu S."/>
            <person name="Long H."/>
            <person name="Ramasamy R.K."/>
            <person name="Rodriguez J.C."/>
            <person name="Van S.L."/>
            <person name="Yuan L."/>
            <person name="Wang Z."/>
            <person name="Xia Z."/>
            <person name="Xiao L."/>
            <person name="Anderson O.D."/>
            <person name="Ouyang S."/>
            <person name="Liang Y."/>
            <person name="Zimin A.V."/>
            <person name="Pertea G."/>
            <person name="Qi P."/>
            <person name="Bennetzen J.L."/>
            <person name="Dai X."/>
            <person name="Dawson M.W."/>
            <person name="Muller H.G."/>
            <person name="Kugler K."/>
            <person name="Rivarola-Duarte L."/>
            <person name="Spannagl M."/>
            <person name="Mayer K.F.X."/>
            <person name="Lu F.H."/>
            <person name="Bevan M.W."/>
            <person name="Leroy P."/>
            <person name="Li P."/>
            <person name="You F.M."/>
            <person name="Sun Q."/>
            <person name="Liu Z."/>
            <person name="Lyons E."/>
            <person name="Wicker T."/>
            <person name="Salzberg S.L."/>
            <person name="Devos K.M."/>
            <person name="Dvorak J."/>
        </authorList>
    </citation>
    <scope>NUCLEOTIDE SEQUENCE [LARGE SCALE GENOMIC DNA]</scope>
    <source>
        <strain evidence="2">cv. AL8/78</strain>
    </source>
</reference>
<dbReference type="EnsemblPlants" id="AET4Gv20006200.2">
    <property type="protein sequence ID" value="AET4Gv20006200.2"/>
    <property type="gene ID" value="AET4Gv20006200"/>
</dbReference>
<reference evidence="3" key="2">
    <citation type="journal article" date="2017" name="Nat. Plants">
        <title>The Aegilops tauschii genome reveals multiple impacts of transposons.</title>
        <authorList>
            <person name="Zhao G."/>
            <person name="Zou C."/>
            <person name="Li K."/>
            <person name="Wang K."/>
            <person name="Li T."/>
            <person name="Gao L."/>
            <person name="Zhang X."/>
            <person name="Wang H."/>
            <person name="Yang Z."/>
            <person name="Liu X."/>
            <person name="Jiang W."/>
            <person name="Mao L."/>
            <person name="Kong X."/>
            <person name="Jiao Y."/>
            <person name="Jia J."/>
        </authorList>
    </citation>
    <scope>NUCLEOTIDE SEQUENCE [LARGE SCALE GENOMIC DNA]</scope>
    <source>
        <strain evidence="3">cv. AL8/78</strain>
    </source>
</reference>
<evidence type="ECO:0000313" key="3">
    <source>
        <dbReference type="Proteomes" id="UP000015105"/>
    </source>
</evidence>
<sequence>LCRPPHCVRHRDYIHPSRLLTDYIPFPILPWVTTLLTLTLSFSSTPAVHSATPTTASPRRCRSRHTSRRTEMATSPSFVLHRKY</sequence>
<dbReference type="AlphaFoldDB" id="A0A453GZE6"/>
<dbReference type="Gramene" id="AET4Gv20006200.2">
    <property type="protein sequence ID" value="AET4Gv20006200.2"/>
    <property type="gene ID" value="AET4Gv20006200"/>
</dbReference>
<organism evidence="2 3">
    <name type="scientific">Aegilops tauschii subsp. strangulata</name>
    <name type="common">Goatgrass</name>
    <dbReference type="NCBI Taxonomy" id="200361"/>
    <lineage>
        <taxon>Eukaryota</taxon>
        <taxon>Viridiplantae</taxon>
        <taxon>Streptophyta</taxon>
        <taxon>Embryophyta</taxon>
        <taxon>Tracheophyta</taxon>
        <taxon>Spermatophyta</taxon>
        <taxon>Magnoliopsida</taxon>
        <taxon>Liliopsida</taxon>
        <taxon>Poales</taxon>
        <taxon>Poaceae</taxon>
        <taxon>BOP clade</taxon>
        <taxon>Pooideae</taxon>
        <taxon>Triticodae</taxon>
        <taxon>Triticeae</taxon>
        <taxon>Triticinae</taxon>
        <taxon>Aegilops</taxon>
    </lineage>
</organism>
<reference evidence="3" key="1">
    <citation type="journal article" date="2014" name="Science">
        <title>Ancient hybridizations among the ancestral genomes of bread wheat.</title>
        <authorList>
            <consortium name="International Wheat Genome Sequencing Consortium,"/>
            <person name="Marcussen T."/>
            <person name="Sandve S.R."/>
            <person name="Heier L."/>
            <person name="Spannagl M."/>
            <person name="Pfeifer M."/>
            <person name="Jakobsen K.S."/>
            <person name="Wulff B.B."/>
            <person name="Steuernagel B."/>
            <person name="Mayer K.F."/>
            <person name="Olsen O.A."/>
        </authorList>
    </citation>
    <scope>NUCLEOTIDE SEQUENCE [LARGE SCALE GENOMIC DNA]</scope>
    <source>
        <strain evidence="3">cv. AL8/78</strain>
    </source>
</reference>
<dbReference type="Proteomes" id="UP000015105">
    <property type="component" value="Chromosome 4D"/>
</dbReference>
<name>A0A453GZE6_AEGTS</name>
<keyword evidence="3" id="KW-1185">Reference proteome</keyword>
<proteinExistence type="predicted"/>
<evidence type="ECO:0000256" key="1">
    <source>
        <dbReference type="SAM" id="MobiDB-lite"/>
    </source>
</evidence>
<feature type="region of interest" description="Disordered" evidence="1">
    <location>
        <begin position="46"/>
        <end position="76"/>
    </location>
</feature>
<reference evidence="2" key="5">
    <citation type="journal article" date="2021" name="G3 (Bethesda)">
        <title>Aegilops tauschii genome assembly Aet v5.0 features greater sequence contiguity and improved annotation.</title>
        <authorList>
            <person name="Wang L."/>
            <person name="Zhu T."/>
            <person name="Rodriguez J.C."/>
            <person name="Deal K.R."/>
            <person name="Dubcovsky J."/>
            <person name="McGuire P.E."/>
            <person name="Lux T."/>
            <person name="Spannagl M."/>
            <person name="Mayer K.F.X."/>
            <person name="Baldrich P."/>
            <person name="Meyers B.C."/>
            <person name="Huo N."/>
            <person name="Gu Y.Q."/>
            <person name="Zhou H."/>
            <person name="Devos K.M."/>
            <person name="Bennetzen J.L."/>
            <person name="Unver T."/>
            <person name="Budak H."/>
            <person name="Gulick P.J."/>
            <person name="Galiba G."/>
            <person name="Kalapos B."/>
            <person name="Nelson D.R."/>
            <person name="Li P."/>
            <person name="You F.M."/>
            <person name="Luo M.C."/>
            <person name="Dvorak J."/>
        </authorList>
    </citation>
    <scope>NUCLEOTIDE SEQUENCE [LARGE SCALE GENOMIC DNA]</scope>
    <source>
        <strain evidence="2">cv. AL8/78</strain>
    </source>
</reference>
<reference evidence="2" key="4">
    <citation type="submission" date="2019-03" db="UniProtKB">
        <authorList>
            <consortium name="EnsemblPlants"/>
        </authorList>
    </citation>
    <scope>IDENTIFICATION</scope>
</reference>